<dbReference type="GO" id="GO:0005886">
    <property type="term" value="C:plasma membrane"/>
    <property type="evidence" value="ECO:0007669"/>
    <property type="project" value="TreeGrafter"/>
</dbReference>
<dbReference type="InterPro" id="IPR029787">
    <property type="entry name" value="Nucleotide_cyclase"/>
</dbReference>
<dbReference type="RefSeq" id="WP_203781075.1">
    <property type="nucleotide sequence ID" value="NZ_BOMV01000018.1"/>
</dbReference>
<feature type="transmembrane region" description="Helical" evidence="1">
    <location>
        <begin position="117"/>
        <end position="137"/>
    </location>
</feature>
<dbReference type="GO" id="GO:1902201">
    <property type="term" value="P:negative regulation of bacterial-type flagellum-dependent cell motility"/>
    <property type="evidence" value="ECO:0007669"/>
    <property type="project" value="TreeGrafter"/>
</dbReference>
<keyword evidence="1" id="KW-0812">Transmembrane</keyword>
<feature type="transmembrane region" description="Helical" evidence="1">
    <location>
        <begin position="73"/>
        <end position="96"/>
    </location>
</feature>
<dbReference type="PROSITE" id="PS50887">
    <property type="entry name" value="GGDEF"/>
    <property type="match status" value="1"/>
</dbReference>
<dbReference type="InterPro" id="IPR050469">
    <property type="entry name" value="Diguanylate_Cyclase"/>
</dbReference>
<dbReference type="InterPro" id="IPR000160">
    <property type="entry name" value="GGDEF_dom"/>
</dbReference>
<dbReference type="GO" id="GO:0043709">
    <property type="term" value="P:cell adhesion involved in single-species biofilm formation"/>
    <property type="evidence" value="ECO:0007669"/>
    <property type="project" value="TreeGrafter"/>
</dbReference>
<keyword evidence="1" id="KW-0472">Membrane</keyword>
<proteinExistence type="predicted"/>
<organism evidence="3 4">
    <name type="scientific">Paractinoplanes rishiriensis</name>
    <dbReference type="NCBI Taxonomy" id="1050105"/>
    <lineage>
        <taxon>Bacteria</taxon>
        <taxon>Bacillati</taxon>
        <taxon>Actinomycetota</taxon>
        <taxon>Actinomycetes</taxon>
        <taxon>Micromonosporales</taxon>
        <taxon>Micromonosporaceae</taxon>
        <taxon>Paractinoplanes</taxon>
    </lineage>
</organism>
<dbReference type="NCBIfam" id="TIGR00254">
    <property type="entry name" value="GGDEF"/>
    <property type="match status" value="1"/>
</dbReference>
<keyword evidence="1" id="KW-1133">Transmembrane helix</keyword>
<dbReference type="EMBL" id="BOMV01000018">
    <property type="protein sequence ID" value="GIE94758.1"/>
    <property type="molecule type" value="Genomic_DNA"/>
</dbReference>
<protein>
    <recommendedName>
        <fullName evidence="2">GGDEF domain-containing protein</fullName>
    </recommendedName>
</protein>
<keyword evidence="4" id="KW-1185">Reference proteome</keyword>
<gene>
    <name evidence="3" type="ORF">Ari01nite_22230</name>
</gene>
<evidence type="ECO:0000256" key="1">
    <source>
        <dbReference type="SAM" id="Phobius"/>
    </source>
</evidence>
<dbReference type="PANTHER" id="PTHR45138">
    <property type="entry name" value="REGULATORY COMPONENTS OF SENSORY TRANSDUCTION SYSTEM"/>
    <property type="match status" value="1"/>
</dbReference>
<name>A0A919JX63_9ACTN</name>
<feature type="domain" description="GGDEF" evidence="2">
    <location>
        <begin position="204"/>
        <end position="334"/>
    </location>
</feature>
<dbReference type="Pfam" id="PF00990">
    <property type="entry name" value="GGDEF"/>
    <property type="match status" value="1"/>
</dbReference>
<dbReference type="FunFam" id="3.30.70.270:FF:000001">
    <property type="entry name" value="Diguanylate cyclase domain protein"/>
    <property type="match status" value="1"/>
</dbReference>
<dbReference type="Proteomes" id="UP000636960">
    <property type="component" value="Unassembled WGS sequence"/>
</dbReference>
<evidence type="ECO:0000313" key="3">
    <source>
        <dbReference type="EMBL" id="GIE94758.1"/>
    </source>
</evidence>
<sequence length="342" mass="36137">MTAKARQPGPAADPAEPARVGGLLYIAASLIAAVLTVADPGYANHDGRVLAMSSFGMICGFGFWLFARRMPRWIAYAMPPFGGFTLCFGMVLDGNIVIGGEVLLTWPLLAAYMMPNWVILCTFASVLASFVPVALWILGPAGVTPSITMTVTLLITVLVLGTLRRRNARLVDALHRQATTDGLTGLPNRRAFTEALAGLDPGSWPVSLALIDVDHFKRINDTAGHAAGDEVLRNLGDLLARRIRGDDLVARLGGEEFVAVFTRTEGDEALAAADALRRDVRDSSRDWTHPITISIGVAGPPIAATDQDALLAAADAALYRAKAEGRDRALAAGAATVGPCPS</sequence>
<dbReference type="SMART" id="SM00267">
    <property type="entry name" value="GGDEF"/>
    <property type="match status" value="1"/>
</dbReference>
<dbReference type="PANTHER" id="PTHR45138:SF9">
    <property type="entry name" value="DIGUANYLATE CYCLASE DGCM-RELATED"/>
    <property type="match status" value="1"/>
</dbReference>
<dbReference type="Gene3D" id="3.30.70.270">
    <property type="match status" value="1"/>
</dbReference>
<accession>A0A919JX63</accession>
<reference evidence="3" key="1">
    <citation type="submission" date="2021-01" db="EMBL/GenBank/DDBJ databases">
        <title>Whole genome shotgun sequence of Actinoplanes rishiriensis NBRC 108556.</title>
        <authorList>
            <person name="Komaki H."/>
            <person name="Tamura T."/>
        </authorList>
    </citation>
    <scope>NUCLEOTIDE SEQUENCE</scope>
    <source>
        <strain evidence="3">NBRC 108556</strain>
    </source>
</reference>
<evidence type="ECO:0000313" key="4">
    <source>
        <dbReference type="Proteomes" id="UP000636960"/>
    </source>
</evidence>
<feature type="transmembrane region" description="Helical" evidence="1">
    <location>
        <begin position="20"/>
        <end position="37"/>
    </location>
</feature>
<evidence type="ECO:0000259" key="2">
    <source>
        <dbReference type="PROSITE" id="PS50887"/>
    </source>
</evidence>
<dbReference type="SUPFAM" id="SSF55073">
    <property type="entry name" value="Nucleotide cyclase"/>
    <property type="match status" value="1"/>
</dbReference>
<dbReference type="GO" id="GO:0052621">
    <property type="term" value="F:diguanylate cyclase activity"/>
    <property type="evidence" value="ECO:0007669"/>
    <property type="project" value="TreeGrafter"/>
</dbReference>
<dbReference type="AlphaFoldDB" id="A0A919JX63"/>
<feature type="transmembrane region" description="Helical" evidence="1">
    <location>
        <begin position="49"/>
        <end position="67"/>
    </location>
</feature>
<feature type="transmembrane region" description="Helical" evidence="1">
    <location>
        <begin position="143"/>
        <end position="163"/>
    </location>
</feature>
<dbReference type="InterPro" id="IPR043128">
    <property type="entry name" value="Rev_trsase/Diguanyl_cyclase"/>
</dbReference>
<comment type="caution">
    <text evidence="3">The sequence shown here is derived from an EMBL/GenBank/DDBJ whole genome shotgun (WGS) entry which is preliminary data.</text>
</comment>
<dbReference type="CDD" id="cd01949">
    <property type="entry name" value="GGDEF"/>
    <property type="match status" value="1"/>
</dbReference>